<dbReference type="Gene3D" id="3.90.226.10">
    <property type="entry name" value="2-enoyl-CoA Hydratase, Chain A, domain 1"/>
    <property type="match status" value="1"/>
</dbReference>
<reference evidence="1 2" key="1">
    <citation type="submission" date="2015-11" db="EMBL/GenBank/DDBJ databases">
        <authorList>
            <person name="Sahl J."/>
            <person name="Wagner D."/>
            <person name="Keim P."/>
        </authorList>
    </citation>
    <scope>NUCLEOTIDE SEQUENCE [LARGE SCALE GENOMIC DNA]</scope>
    <source>
        <strain evidence="1 2">MSMB1157</strain>
    </source>
</reference>
<dbReference type="SUPFAM" id="SSF52096">
    <property type="entry name" value="ClpP/crotonase"/>
    <property type="match status" value="1"/>
</dbReference>
<dbReference type="Pfam" id="PF00378">
    <property type="entry name" value="ECH_1"/>
    <property type="match status" value="1"/>
</dbReference>
<dbReference type="CDD" id="cd06558">
    <property type="entry name" value="crotonase-like"/>
    <property type="match status" value="1"/>
</dbReference>
<dbReference type="AlphaFoldDB" id="A0A104K4V4"/>
<comment type="caution">
    <text evidence="1">The sequence shown here is derived from an EMBL/GenBank/DDBJ whole genome shotgun (WGS) entry which is preliminary data.</text>
</comment>
<evidence type="ECO:0000313" key="2">
    <source>
        <dbReference type="Proteomes" id="UP000070119"/>
    </source>
</evidence>
<accession>A0A104K4V4</accession>
<dbReference type="PANTHER" id="PTHR11941:SF54">
    <property type="entry name" value="ENOYL-COA HYDRATASE, MITOCHONDRIAL"/>
    <property type="match status" value="1"/>
</dbReference>
<proteinExistence type="predicted"/>
<dbReference type="GO" id="GO:0003824">
    <property type="term" value="F:catalytic activity"/>
    <property type="evidence" value="ECO:0007669"/>
    <property type="project" value="UniProtKB-ARBA"/>
</dbReference>
<organism evidence="1 2">
    <name type="scientific">Burkholderia ubonensis</name>
    <dbReference type="NCBI Taxonomy" id="101571"/>
    <lineage>
        <taxon>Bacteria</taxon>
        <taxon>Pseudomonadati</taxon>
        <taxon>Pseudomonadota</taxon>
        <taxon>Betaproteobacteria</taxon>
        <taxon>Burkholderiales</taxon>
        <taxon>Burkholderiaceae</taxon>
        <taxon>Burkholderia</taxon>
        <taxon>Burkholderia cepacia complex</taxon>
    </lineage>
</organism>
<gene>
    <name evidence="1" type="ORF">WK57_20600</name>
</gene>
<dbReference type="InterPro" id="IPR001753">
    <property type="entry name" value="Enoyl-CoA_hydra/iso"/>
</dbReference>
<evidence type="ECO:0000313" key="1">
    <source>
        <dbReference type="EMBL" id="KWZ57861.1"/>
    </source>
</evidence>
<dbReference type="RefSeq" id="WP_059556119.1">
    <property type="nucleotide sequence ID" value="NZ_LNJU01000004.1"/>
</dbReference>
<dbReference type="PANTHER" id="PTHR11941">
    <property type="entry name" value="ENOYL-COA HYDRATASE-RELATED"/>
    <property type="match status" value="1"/>
</dbReference>
<name>A0A104K4V4_9BURK</name>
<dbReference type="Proteomes" id="UP000070119">
    <property type="component" value="Unassembled WGS sequence"/>
</dbReference>
<sequence>MKSIRFERHDSVGHIVLANPPLNLIATAFSERLSEAVHEASESEIRALLIRAEGPNFSQGGDILDFIDKEFNAWRTFISDMHHSYRKIEAMQIPTVCAVRGRSWGGAFELALACDFIVAADNASFRCIEPAVGTAPVCGGVQRIAQRAGPARAARYVMLSEVMSGATAGELGIAAFVAPEAEVEDTARDLAIRLSNGPTRSYAAIRALIKAWAAGGVPAADQVVLDLTMPLHNTEDARRGRTARVEAMKRGVEPEPVIFKGR</sequence>
<protein>
    <submittedName>
        <fullName evidence="1">Enoyl-CoA hydratase</fullName>
    </submittedName>
</protein>
<dbReference type="GO" id="GO:0006635">
    <property type="term" value="P:fatty acid beta-oxidation"/>
    <property type="evidence" value="ECO:0007669"/>
    <property type="project" value="TreeGrafter"/>
</dbReference>
<dbReference type="InterPro" id="IPR029045">
    <property type="entry name" value="ClpP/crotonase-like_dom_sf"/>
</dbReference>
<dbReference type="EMBL" id="LNJU01000004">
    <property type="protein sequence ID" value="KWZ57861.1"/>
    <property type="molecule type" value="Genomic_DNA"/>
</dbReference>